<comment type="caution">
    <text evidence="3">The sequence shown here is derived from an EMBL/GenBank/DDBJ whole genome shotgun (WGS) entry which is preliminary data.</text>
</comment>
<dbReference type="RefSeq" id="WP_216548985.1">
    <property type="nucleotide sequence ID" value="NZ_JAHLQO010000003.1"/>
</dbReference>
<accession>A0ABS6FGI7</accession>
<dbReference type="CDD" id="cd06445">
    <property type="entry name" value="ATase"/>
    <property type="match status" value="1"/>
</dbReference>
<feature type="domain" description="Methylguanine DNA methyltransferase ribonuclease-like" evidence="2">
    <location>
        <begin position="16"/>
        <end position="68"/>
    </location>
</feature>
<evidence type="ECO:0000313" key="3">
    <source>
        <dbReference type="EMBL" id="MBU5669138.1"/>
    </source>
</evidence>
<evidence type="ECO:0000313" key="4">
    <source>
        <dbReference type="Proteomes" id="UP000783742"/>
    </source>
</evidence>
<protein>
    <submittedName>
        <fullName evidence="3">Methylated-DNA--[protein]-cysteine S-methyltransferase</fullName>
    </submittedName>
</protein>
<dbReference type="PANTHER" id="PTHR10815">
    <property type="entry name" value="METHYLATED-DNA--PROTEIN-CYSTEINE METHYLTRANSFERASE"/>
    <property type="match status" value="1"/>
</dbReference>
<dbReference type="InterPro" id="IPR008332">
    <property type="entry name" value="MethylG_MeTrfase_N"/>
</dbReference>
<reference evidence="3 4" key="1">
    <citation type="submission" date="2021-06" db="EMBL/GenBank/DDBJ databases">
        <authorList>
            <person name="Sun Q."/>
            <person name="Li D."/>
        </authorList>
    </citation>
    <scope>NUCLEOTIDE SEQUENCE [LARGE SCALE GENOMIC DNA]</scope>
    <source>
        <strain evidence="3 4">MSJ-1</strain>
    </source>
</reference>
<sequence length="153" mass="17775">MKEISIFKINDKLIKIIIEDNKISLIDFLDLNPQELIEPKYELAKDIKNQLTLYFNGKLKEFNLPLNIQGTDFERKVYEALLNISYGQTLTYKELAEKINHPKAYRAVGTAAGKNKIPIIIPCHRLIGQNNNLRGFRYGIDMKRELLKLENII</sequence>
<dbReference type="Pfam" id="PF02870">
    <property type="entry name" value="Methyltransf_1N"/>
    <property type="match status" value="1"/>
</dbReference>
<dbReference type="InterPro" id="IPR001497">
    <property type="entry name" value="MethylDNA_cys_MeTrfase_AS"/>
</dbReference>
<dbReference type="PANTHER" id="PTHR10815:SF13">
    <property type="entry name" value="METHYLATED-DNA--PROTEIN-CYSTEINE METHYLTRANSFERASE"/>
    <property type="match status" value="1"/>
</dbReference>
<dbReference type="Pfam" id="PF01035">
    <property type="entry name" value="DNA_binding_1"/>
    <property type="match status" value="1"/>
</dbReference>
<dbReference type="NCBIfam" id="TIGR00589">
    <property type="entry name" value="ogt"/>
    <property type="match status" value="1"/>
</dbReference>
<proteinExistence type="predicted"/>
<dbReference type="EMBL" id="JAHLQO010000003">
    <property type="protein sequence ID" value="MBU5669138.1"/>
    <property type="molecule type" value="Genomic_DNA"/>
</dbReference>
<evidence type="ECO:0000259" key="1">
    <source>
        <dbReference type="Pfam" id="PF01035"/>
    </source>
</evidence>
<gene>
    <name evidence="3" type="ORF">KQI68_04695</name>
</gene>
<evidence type="ECO:0000259" key="2">
    <source>
        <dbReference type="Pfam" id="PF02870"/>
    </source>
</evidence>
<dbReference type="Proteomes" id="UP000783742">
    <property type="component" value="Unassembled WGS sequence"/>
</dbReference>
<dbReference type="PROSITE" id="PS00374">
    <property type="entry name" value="MGMT"/>
    <property type="match status" value="1"/>
</dbReference>
<dbReference type="InterPro" id="IPR014048">
    <property type="entry name" value="MethylDNA_cys_MeTrfase_DNA-bd"/>
</dbReference>
<feature type="domain" description="Methylated-DNA-[protein]-cysteine S-methyltransferase DNA binding" evidence="1">
    <location>
        <begin position="72"/>
        <end position="151"/>
    </location>
</feature>
<name>A0ABS6FGI7_9FIRM</name>
<keyword evidence="4" id="KW-1185">Reference proteome</keyword>
<organism evidence="3 4">
    <name type="scientific">Peptoniphilus ovalis</name>
    <dbReference type="NCBI Taxonomy" id="2841503"/>
    <lineage>
        <taxon>Bacteria</taxon>
        <taxon>Bacillati</taxon>
        <taxon>Bacillota</taxon>
        <taxon>Tissierellia</taxon>
        <taxon>Tissierellales</taxon>
        <taxon>Peptoniphilaceae</taxon>
        <taxon>Peptoniphilus</taxon>
    </lineage>
</organism>